<dbReference type="AlphaFoldDB" id="A0A7V3ZW74"/>
<dbReference type="EMBL" id="DTDJ01000001">
    <property type="protein sequence ID" value="HGL16727.1"/>
    <property type="molecule type" value="Genomic_DNA"/>
</dbReference>
<comment type="caution">
    <text evidence="1">The sequence shown here is derived from an EMBL/GenBank/DDBJ whole genome shotgun (WGS) entry which is preliminary data.</text>
</comment>
<gene>
    <name evidence="1" type="ORF">ENU66_00050</name>
</gene>
<accession>A0A7V3ZW74</accession>
<proteinExistence type="predicted"/>
<sequence>MLTVFLIVAAAGLIYLISYPTIFYGIENIAYRNSVKSMAEIKEIVERMKFGNEISTTKTIQLGGGSVYTMSALNLTVNESLYSIKDLVIDLSGRKIFFESGIFEEVNGRVIPIPISDPNIAITDDTAYFTFYNFGGNFSGGGSELTLNLIYNGTRKMYASEIKIQSKFCTIWAEALNATTGGQQLNLTDTDCSDQTIEAEGNFQIVIVDLEVR</sequence>
<evidence type="ECO:0000313" key="1">
    <source>
        <dbReference type="EMBL" id="HGL16727.1"/>
    </source>
</evidence>
<name>A0A7V3ZW74_UNCW3</name>
<organism evidence="1">
    <name type="scientific">candidate division WOR-3 bacterium</name>
    <dbReference type="NCBI Taxonomy" id="2052148"/>
    <lineage>
        <taxon>Bacteria</taxon>
        <taxon>Bacteria division WOR-3</taxon>
    </lineage>
</organism>
<protein>
    <submittedName>
        <fullName evidence="1">Uncharacterized protein</fullName>
    </submittedName>
</protein>
<reference evidence="1" key="1">
    <citation type="journal article" date="2020" name="mSystems">
        <title>Genome- and Community-Level Interaction Insights into Carbon Utilization and Element Cycling Functions of Hydrothermarchaeota in Hydrothermal Sediment.</title>
        <authorList>
            <person name="Zhou Z."/>
            <person name="Liu Y."/>
            <person name="Xu W."/>
            <person name="Pan J."/>
            <person name="Luo Z.H."/>
            <person name="Li M."/>
        </authorList>
    </citation>
    <scope>NUCLEOTIDE SEQUENCE [LARGE SCALE GENOMIC DNA]</scope>
    <source>
        <strain evidence="1">SpSt-69</strain>
    </source>
</reference>